<sequence>MGNPYKRILWGLGKEYNSHVMCLKHQESLNEIRINAVTANEIPHYSRIDGWPLIEKEKIKRTAFDYILVMNEAYQDEIVTDIMKLGIERKRILPCRILDIPYFTWSRYIRLLESEISILSNNCWGGIVCRTLGMECRSPFKNLALSAKDLLKFIPRIGTL</sequence>
<protein>
    <submittedName>
        <fullName evidence="2">DUF1919 domain-containing protein</fullName>
    </submittedName>
</protein>
<comment type="caution">
    <text evidence="2">The sequence shown here is derived from an EMBL/GenBank/DDBJ whole genome shotgun (WGS) entry which is preliminary data.</text>
</comment>
<evidence type="ECO:0000313" key="3">
    <source>
        <dbReference type="Proteomes" id="UP000621540"/>
    </source>
</evidence>
<organism evidence="2 3">
    <name type="scientific">Roseburia yibonii</name>
    <dbReference type="NCBI Taxonomy" id="2763063"/>
    <lineage>
        <taxon>Bacteria</taxon>
        <taxon>Bacillati</taxon>
        <taxon>Bacillota</taxon>
        <taxon>Clostridia</taxon>
        <taxon>Lachnospirales</taxon>
        <taxon>Lachnospiraceae</taxon>
        <taxon>Roseburia</taxon>
    </lineage>
</organism>
<dbReference type="Gene3D" id="3.40.50.720">
    <property type="entry name" value="NAD(P)-binding Rossmann-like Domain"/>
    <property type="match status" value="1"/>
</dbReference>
<accession>A0ABR7I9M8</accession>
<dbReference type="EMBL" id="JACOQH010000003">
    <property type="protein sequence ID" value="MBC5753644.1"/>
    <property type="molecule type" value="Genomic_DNA"/>
</dbReference>
<dbReference type="RefSeq" id="WP_186981971.1">
    <property type="nucleotide sequence ID" value="NZ_JACOQH010000003.1"/>
</dbReference>
<gene>
    <name evidence="2" type="ORF">H8Z76_06300</name>
</gene>
<dbReference type="InterPro" id="IPR037226">
    <property type="entry name" value="CAC2185-like_sf"/>
</dbReference>
<dbReference type="Pfam" id="PF22674">
    <property type="entry name" value="C2185-like_N"/>
    <property type="match status" value="1"/>
</dbReference>
<dbReference type="InterPro" id="IPR054601">
    <property type="entry name" value="C2185-like_N"/>
</dbReference>
<reference evidence="2 3" key="1">
    <citation type="submission" date="2020-08" db="EMBL/GenBank/DDBJ databases">
        <title>Genome public.</title>
        <authorList>
            <person name="Liu C."/>
            <person name="Sun Q."/>
        </authorList>
    </citation>
    <scope>NUCLEOTIDE SEQUENCE [LARGE SCALE GENOMIC DNA]</scope>
    <source>
        <strain evidence="2 3">BX0805</strain>
    </source>
</reference>
<evidence type="ECO:0000313" key="2">
    <source>
        <dbReference type="EMBL" id="MBC5753644.1"/>
    </source>
</evidence>
<keyword evidence="3" id="KW-1185">Reference proteome</keyword>
<dbReference type="Pfam" id="PF08942">
    <property type="entry name" value="DUF1919"/>
    <property type="match status" value="1"/>
</dbReference>
<dbReference type="Proteomes" id="UP000621540">
    <property type="component" value="Unassembled WGS sequence"/>
</dbReference>
<dbReference type="InterPro" id="IPR015037">
    <property type="entry name" value="DUF1919"/>
</dbReference>
<evidence type="ECO:0000259" key="1">
    <source>
        <dbReference type="Pfam" id="PF22674"/>
    </source>
</evidence>
<dbReference type="SUPFAM" id="SSF142795">
    <property type="entry name" value="CAC2185-like"/>
    <property type="match status" value="1"/>
</dbReference>
<proteinExistence type="predicted"/>
<name>A0ABR7I9M8_9FIRM</name>
<feature type="domain" description="C2185-like N-terminal" evidence="1">
    <location>
        <begin position="5"/>
        <end position="93"/>
    </location>
</feature>